<reference evidence="3 4" key="1">
    <citation type="submission" date="2015-12" db="EMBL/GenBank/DDBJ databases">
        <authorList>
            <person name="Shamseldin A."/>
            <person name="Moawad H."/>
            <person name="Abd El-Rahim W.M."/>
            <person name="Sadowsky M.J."/>
        </authorList>
    </citation>
    <scope>NUCLEOTIDE SEQUENCE [LARGE SCALE GENOMIC DNA]</scope>
    <source>
        <strain evidence="3 4">DG5B</strain>
    </source>
</reference>
<dbReference type="KEGG" id="hyg:AUC43_08625"/>
<dbReference type="InterPro" id="IPR002818">
    <property type="entry name" value="DJ-1/PfpI"/>
</dbReference>
<dbReference type="OrthoDB" id="9792284at2"/>
<dbReference type="NCBIfam" id="TIGR01382">
    <property type="entry name" value="PfpI"/>
    <property type="match status" value="1"/>
</dbReference>
<accession>A0A0U3JXH6</accession>
<organism evidence="3 4">
    <name type="scientific">Hymenobacter sedentarius</name>
    <dbReference type="NCBI Taxonomy" id="1411621"/>
    <lineage>
        <taxon>Bacteria</taxon>
        <taxon>Pseudomonadati</taxon>
        <taxon>Bacteroidota</taxon>
        <taxon>Cytophagia</taxon>
        <taxon>Cytophagales</taxon>
        <taxon>Hymenobacteraceae</taxon>
        <taxon>Hymenobacter</taxon>
    </lineage>
</organism>
<dbReference type="CDD" id="cd03134">
    <property type="entry name" value="GATase1_PfpI_like"/>
    <property type="match status" value="1"/>
</dbReference>
<dbReference type="Pfam" id="PF01965">
    <property type="entry name" value="DJ-1_PfpI"/>
    <property type="match status" value="1"/>
</dbReference>
<evidence type="ECO:0000259" key="2">
    <source>
        <dbReference type="Pfam" id="PF01965"/>
    </source>
</evidence>
<dbReference type="Gene3D" id="3.40.50.880">
    <property type="match status" value="1"/>
</dbReference>
<dbReference type="GO" id="GO:0016740">
    <property type="term" value="F:transferase activity"/>
    <property type="evidence" value="ECO:0007669"/>
    <property type="project" value="UniProtKB-KW"/>
</dbReference>
<dbReference type="Proteomes" id="UP000059542">
    <property type="component" value="Chromosome"/>
</dbReference>
<evidence type="ECO:0000313" key="3">
    <source>
        <dbReference type="EMBL" id="ALW85151.1"/>
    </source>
</evidence>
<comment type="similarity">
    <text evidence="1">Belongs to the peptidase C56 family.</text>
</comment>
<gene>
    <name evidence="3" type="ORF">AUC43_08625</name>
</gene>
<sequence>MSIFSSDKLKGRKIAIIATDGFEQSELDEPKKYLEGEGAETHVISLKSGSIKGWDGPAKDWGSKVDVDKVITDVKPSDYDALVLPGGQMNPDVLRMNKDVVAFVKQFAGTGKVIAAICHGPWTLVEADVVRGKRVTSWPSLQTDLRNAGAQWEDSEVVCDKGLITSRKPADIPAFNKKIVEEMLEPQHGGRKQAVA</sequence>
<dbReference type="PANTHER" id="PTHR42733">
    <property type="entry name" value="DJ-1 PROTEIN"/>
    <property type="match status" value="1"/>
</dbReference>
<dbReference type="EMBL" id="CP013909">
    <property type="protein sequence ID" value="ALW85151.1"/>
    <property type="molecule type" value="Genomic_DNA"/>
</dbReference>
<feature type="domain" description="DJ-1/PfpI" evidence="2">
    <location>
        <begin position="12"/>
        <end position="182"/>
    </location>
</feature>
<dbReference type="SUPFAM" id="SSF52317">
    <property type="entry name" value="Class I glutamine amidotransferase-like"/>
    <property type="match status" value="1"/>
</dbReference>
<evidence type="ECO:0000313" key="4">
    <source>
        <dbReference type="Proteomes" id="UP000059542"/>
    </source>
</evidence>
<dbReference type="AlphaFoldDB" id="A0A0U3JXH6"/>
<evidence type="ECO:0000256" key="1">
    <source>
        <dbReference type="ARBA" id="ARBA00008542"/>
    </source>
</evidence>
<dbReference type="PANTHER" id="PTHR42733:SF12">
    <property type="entry name" value="PROTEINASE"/>
    <property type="match status" value="1"/>
</dbReference>
<dbReference type="PROSITE" id="PS51276">
    <property type="entry name" value="PEPTIDASE_C56_PFPI"/>
    <property type="match status" value="1"/>
</dbReference>
<keyword evidence="3" id="KW-0808">Transferase</keyword>
<name>A0A0U3JXH6_9BACT</name>
<protein>
    <submittedName>
        <fullName evidence="3">Glutamine amidotransferase</fullName>
    </submittedName>
</protein>
<keyword evidence="4" id="KW-1185">Reference proteome</keyword>
<dbReference type="STRING" id="1411621.AUC43_08625"/>
<dbReference type="RefSeq" id="WP_068191946.1">
    <property type="nucleotide sequence ID" value="NZ_CP013909.1"/>
</dbReference>
<keyword evidence="3" id="KW-0315">Glutamine amidotransferase</keyword>
<proteinExistence type="inferred from homology"/>
<dbReference type="InterPro" id="IPR029062">
    <property type="entry name" value="Class_I_gatase-like"/>
</dbReference>
<dbReference type="InterPro" id="IPR006286">
    <property type="entry name" value="C56_PfpI-like"/>
</dbReference>